<organism evidence="16">
    <name type="scientific">Thrips palmi</name>
    <name type="common">Melon thrips</name>
    <dbReference type="NCBI Taxonomy" id="161013"/>
    <lineage>
        <taxon>Eukaryota</taxon>
        <taxon>Metazoa</taxon>
        <taxon>Ecdysozoa</taxon>
        <taxon>Arthropoda</taxon>
        <taxon>Hexapoda</taxon>
        <taxon>Insecta</taxon>
        <taxon>Pterygota</taxon>
        <taxon>Neoptera</taxon>
        <taxon>Paraneoptera</taxon>
        <taxon>Thysanoptera</taxon>
        <taxon>Terebrantia</taxon>
        <taxon>Thripoidea</taxon>
        <taxon>Thripidae</taxon>
        <taxon>Thrips</taxon>
    </lineage>
</organism>
<protein>
    <submittedName>
        <fullName evidence="16">Protein O-glucosyltransferase 2-like</fullName>
    </submittedName>
</protein>
<evidence type="ECO:0000256" key="2">
    <source>
        <dbReference type="ARBA" id="ARBA00004922"/>
    </source>
</evidence>
<evidence type="ECO:0000256" key="12">
    <source>
        <dbReference type="PROSITE-ProRule" id="PRU00087"/>
    </source>
</evidence>
<accession>A0A6P8Y881</accession>
<evidence type="ECO:0000256" key="5">
    <source>
        <dbReference type="ARBA" id="ARBA00022679"/>
    </source>
</evidence>
<evidence type="ECO:0000256" key="9">
    <source>
        <dbReference type="ARBA" id="ARBA00045690"/>
    </source>
</evidence>
<dbReference type="AlphaFoldDB" id="A0A6P8Y881"/>
<dbReference type="InterPro" id="IPR051091">
    <property type="entry name" value="O-Glucosyltr/Glycosyltrsf_90"/>
</dbReference>
<dbReference type="InterPro" id="IPR001298">
    <property type="entry name" value="Filamin/ABP280_rpt"/>
</dbReference>
<dbReference type="KEGG" id="tpal:117642106"/>
<evidence type="ECO:0000313" key="16">
    <source>
        <dbReference type="RefSeq" id="XP_034235838.1"/>
    </source>
</evidence>
<feature type="repeat" description="Filamin" evidence="12">
    <location>
        <begin position="25"/>
        <end position="135"/>
    </location>
</feature>
<keyword evidence="7" id="KW-0256">Endoplasmic reticulum</keyword>
<dbReference type="InParanoid" id="A0A6P8Y881"/>
<dbReference type="Proteomes" id="UP000515158">
    <property type="component" value="Unplaced"/>
</dbReference>
<dbReference type="FunCoup" id="A0A6P8Y881">
    <property type="interactions" value="1749"/>
</dbReference>
<evidence type="ECO:0000256" key="6">
    <source>
        <dbReference type="ARBA" id="ARBA00022729"/>
    </source>
</evidence>
<evidence type="ECO:0000313" key="15">
    <source>
        <dbReference type="Proteomes" id="UP000515158"/>
    </source>
</evidence>
<dbReference type="SUPFAM" id="SSF81296">
    <property type="entry name" value="E set domains"/>
    <property type="match status" value="1"/>
</dbReference>
<dbReference type="FunFam" id="2.60.40.10:FF:000419">
    <property type="entry name" value="KDEL (Lys-Asp-Glu-Leu) containing 1"/>
    <property type="match status" value="1"/>
</dbReference>
<keyword evidence="15" id="KW-1185">Reference proteome</keyword>
<name>A0A6P8Y881_THRPL</name>
<dbReference type="SMART" id="SM00557">
    <property type="entry name" value="IG_FLMN"/>
    <property type="match status" value="1"/>
</dbReference>
<evidence type="ECO:0000259" key="14">
    <source>
        <dbReference type="SMART" id="SM00672"/>
    </source>
</evidence>
<dbReference type="InterPro" id="IPR006598">
    <property type="entry name" value="CAP10"/>
</dbReference>
<dbReference type="PROSITE" id="PS50194">
    <property type="entry name" value="FILAMIN_REPEAT"/>
    <property type="match status" value="1"/>
</dbReference>
<sequence>MAPMFTFLLRLIFLLFSIFLNYGCSFDIDVSKTRVWGPGLHPETIVLPARYFFIHPVDKNNVSLEQSPGDVFKVKILGKSSTGQLVNGRASIQVLDRKDGSFIVRYKLHDSVRDLEIHIQYNDRHVAGSPFQTQGVSFAEECDCPKNKLTEWLEDMECPMYDQINQDLKPFRRVMFSKLYPVFIERFNQPESMSLCNYILKDNKIFRRCFGKHVGFKMFIDAILLSLARKTCLPDMEIFFNLGDWPLSPSAGRPLLPLFSWCGSDDTVDIHLPTYDITESSLQCMGRVMLDMLSVQTSVDRPWDDREPKAFWRGRDSRRERLRLVELSRKHPELLNASLTNFFFYRSEEEIYGPKEKHVSFFKFFDYKYQINVDGTVAAYRFPYLLGGGSMVIKQDSKYHEHFYGLVKPWQHYVPVKHDLSDLIERIRWAHDNDVEAKKIAQAGQKFAQENLMPKDIFCYHGRLLQEWTKRLVDPVEVRPEMEMVPQPSDSAKCNCERSTVQVNTLKEEL</sequence>
<gene>
    <name evidence="16" type="primary">LOC117642106</name>
</gene>
<evidence type="ECO:0000256" key="7">
    <source>
        <dbReference type="ARBA" id="ARBA00022824"/>
    </source>
</evidence>
<reference evidence="16" key="1">
    <citation type="submission" date="2025-08" db="UniProtKB">
        <authorList>
            <consortium name="RefSeq"/>
        </authorList>
    </citation>
    <scope>IDENTIFICATION</scope>
    <source>
        <tissue evidence="16">Total insect</tissue>
    </source>
</reference>
<evidence type="ECO:0000256" key="4">
    <source>
        <dbReference type="ARBA" id="ARBA00022676"/>
    </source>
</evidence>
<proteinExistence type="inferred from homology"/>
<dbReference type="InterPro" id="IPR014756">
    <property type="entry name" value="Ig_E-set"/>
</dbReference>
<keyword evidence="8" id="KW-0325">Glycoprotein</keyword>
<dbReference type="InterPro" id="IPR013783">
    <property type="entry name" value="Ig-like_fold"/>
</dbReference>
<comment type="pathway">
    <text evidence="2">Protein modification; protein glycosylation.</text>
</comment>
<dbReference type="SMART" id="SM00672">
    <property type="entry name" value="CAP10"/>
    <property type="match status" value="1"/>
</dbReference>
<feature type="chain" id="PRO_5027590320" evidence="13">
    <location>
        <begin position="26"/>
        <end position="510"/>
    </location>
</feature>
<evidence type="ECO:0000256" key="3">
    <source>
        <dbReference type="ARBA" id="ARBA00006063"/>
    </source>
</evidence>
<comment type="catalytic activity">
    <reaction evidence="11">
        <text>L-seryl-[EGF-like domain protein] + UDP-alpha-D-glucose = 3-O-(beta-D-glucosyl)-L-seryl-[EGF-like domain protein] + UDP + H(+)</text>
        <dbReference type="Rhea" id="RHEA:58116"/>
        <dbReference type="Rhea" id="RHEA-COMP:14610"/>
        <dbReference type="Rhea" id="RHEA-COMP:16010"/>
        <dbReference type="ChEBI" id="CHEBI:15378"/>
        <dbReference type="ChEBI" id="CHEBI:29999"/>
        <dbReference type="ChEBI" id="CHEBI:58223"/>
        <dbReference type="ChEBI" id="CHEBI:58885"/>
        <dbReference type="ChEBI" id="CHEBI:140576"/>
    </reaction>
</comment>
<comment type="function">
    <text evidence="9">Protein O-glucosyltransferase. Catalyzes the reaction that attaches glucose through an O-glycosidic linkage to a conserved serine residue found in the consensus sequence C-X-S-X-[PA]-C in epidermal growth factor-like repeats. Regulates Notch signaling by glucosylating Notch in the ER, glucosylation is required for the correct folding and cleavage of Notch.</text>
</comment>
<evidence type="ECO:0000256" key="10">
    <source>
        <dbReference type="ARBA" id="ARBA00047553"/>
    </source>
</evidence>
<keyword evidence="6 13" id="KW-0732">Signal</keyword>
<feature type="domain" description="Glycosyl transferase CAP10" evidence="14">
    <location>
        <begin position="232"/>
        <end position="475"/>
    </location>
</feature>
<dbReference type="InterPro" id="IPR017868">
    <property type="entry name" value="Filamin/ABP280_repeat-like"/>
</dbReference>
<dbReference type="PANTHER" id="PTHR12203:SF122">
    <property type="entry name" value="GLYCOSYL TRANSFERASE CAP10 DOMAIN-CONTAINING PROTEIN"/>
    <property type="match status" value="1"/>
</dbReference>
<dbReference type="Pfam" id="PF00630">
    <property type="entry name" value="Filamin"/>
    <property type="match status" value="1"/>
</dbReference>
<dbReference type="RefSeq" id="XP_034235838.1">
    <property type="nucleotide sequence ID" value="XM_034379947.1"/>
</dbReference>
<dbReference type="OrthoDB" id="541052at2759"/>
<evidence type="ECO:0000256" key="1">
    <source>
        <dbReference type="ARBA" id="ARBA00004319"/>
    </source>
</evidence>
<keyword evidence="4" id="KW-0328">Glycosyltransferase</keyword>
<dbReference type="Gene3D" id="2.60.40.10">
    <property type="entry name" value="Immunoglobulins"/>
    <property type="match status" value="1"/>
</dbReference>
<keyword evidence="5" id="KW-0808">Transferase</keyword>
<comment type="catalytic activity">
    <reaction evidence="10">
        <text>L-seryl-[EGF-like domain protein] + UDP-alpha-D-xylose = 3-O-(beta-D-xylosyl)-L-seryl-[EGF-like domain protein] + UDP + H(+)</text>
        <dbReference type="Rhea" id="RHEA:62016"/>
        <dbReference type="Rhea" id="RHEA-COMP:16010"/>
        <dbReference type="Rhea" id="RHEA-COMP:16011"/>
        <dbReference type="ChEBI" id="CHEBI:15378"/>
        <dbReference type="ChEBI" id="CHEBI:29999"/>
        <dbReference type="ChEBI" id="CHEBI:57632"/>
        <dbReference type="ChEBI" id="CHEBI:58223"/>
        <dbReference type="ChEBI" id="CHEBI:132085"/>
    </reaction>
</comment>
<dbReference type="GO" id="GO:0046527">
    <property type="term" value="F:glucosyltransferase activity"/>
    <property type="evidence" value="ECO:0007669"/>
    <property type="project" value="TreeGrafter"/>
</dbReference>
<dbReference type="GeneID" id="117642106"/>
<dbReference type="PANTHER" id="PTHR12203">
    <property type="entry name" value="KDEL LYS-ASP-GLU-LEU CONTAINING - RELATED"/>
    <property type="match status" value="1"/>
</dbReference>
<evidence type="ECO:0000256" key="8">
    <source>
        <dbReference type="ARBA" id="ARBA00023180"/>
    </source>
</evidence>
<dbReference type="Pfam" id="PF05686">
    <property type="entry name" value="Glyco_transf_90"/>
    <property type="match status" value="1"/>
</dbReference>
<feature type="signal peptide" evidence="13">
    <location>
        <begin position="1"/>
        <end position="25"/>
    </location>
</feature>
<evidence type="ECO:0000256" key="11">
    <source>
        <dbReference type="ARBA" id="ARBA00049246"/>
    </source>
</evidence>
<dbReference type="GO" id="GO:0005788">
    <property type="term" value="C:endoplasmic reticulum lumen"/>
    <property type="evidence" value="ECO:0007669"/>
    <property type="project" value="UniProtKB-SubCell"/>
</dbReference>
<comment type="subcellular location">
    <subcellularLocation>
        <location evidence="1">Endoplasmic reticulum lumen</location>
    </subcellularLocation>
</comment>
<evidence type="ECO:0000256" key="13">
    <source>
        <dbReference type="SAM" id="SignalP"/>
    </source>
</evidence>
<comment type="similarity">
    <text evidence="3">Belongs to the KDELC family.</text>
</comment>